<proteinExistence type="predicted"/>
<dbReference type="AlphaFoldDB" id="A0A9P4JQH8"/>
<feature type="chain" id="PRO_5040346492" evidence="3">
    <location>
        <begin position="25"/>
        <end position="520"/>
    </location>
</feature>
<organism evidence="4 5">
    <name type="scientific">Delitschia confertaspora ATCC 74209</name>
    <dbReference type="NCBI Taxonomy" id="1513339"/>
    <lineage>
        <taxon>Eukaryota</taxon>
        <taxon>Fungi</taxon>
        <taxon>Dikarya</taxon>
        <taxon>Ascomycota</taxon>
        <taxon>Pezizomycotina</taxon>
        <taxon>Dothideomycetes</taxon>
        <taxon>Pleosporomycetidae</taxon>
        <taxon>Pleosporales</taxon>
        <taxon>Delitschiaceae</taxon>
        <taxon>Delitschia</taxon>
    </lineage>
</organism>
<evidence type="ECO:0000256" key="2">
    <source>
        <dbReference type="SAM" id="Phobius"/>
    </source>
</evidence>
<feature type="compositionally biased region" description="Polar residues" evidence="1">
    <location>
        <begin position="58"/>
        <end position="70"/>
    </location>
</feature>
<gene>
    <name evidence="4" type="ORF">GQ43DRAFT_470078</name>
</gene>
<sequence length="520" mass="54724">MVYNVCNIIQLCWILLSSLSFGRAQRHSFPLAIGGISFDQGFRNGGFDQGNPFGNPKHNPSIQSPGSPESDSVENSREQASNSKTGLDPQLLQNTAMDLQSATMPIIPSLPSAPLPAAHAPAAASAAAAGSLETNTPTSLPSPSPSLPIIPIPPPTRLGAEDGRVGTPSLTKSITFAPAQPPLSQPLSFAEPSSDFAGSALGNVGNTAFFHTPTTIAFGAPTPSLLNSDVPFFTTTNPISAPAPTTTFLPLQTPNFLPAQTPSESQTQATPLPIQTSLSGDPSPPHIAPERTFFTSKDAYAIGIAFGVLVLALIAVIIFSLYRHKRKINQQRKEHLGDAGSHKGSLSCIGSALSGFGSGCAGVIGAVVQRVGKLFRELGKVVKGRRGRRERDMEDGGDFEIQSAEKVSIIRGASRMSISAPPAVSRSTSTRTVASGGESYGKEAYGEEHNFKKDSGGGVRRMEVWRSERQGNIGGEEAYGKGISVLRPLTSHPPDRMVGVDGVDGRELRGGRWPLGDEFV</sequence>
<evidence type="ECO:0000256" key="3">
    <source>
        <dbReference type="SAM" id="SignalP"/>
    </source>
</evidence>
<keyword evidence="2" id="KW-0812">Transmembrane</keyword>
<dbReference type="EMBL" id="ML993906">
    <property type="protein sequence ID" value="KAF2203325.1"/>
    <property type="molecule type" value="Genomic_DNA"/>
</dbReference>
<comment type="caution">
    <text evidence="4">The sequence shown here is derived from an EMBL/GenBank/DDBJ whole genome shotgun (WGS) entry which is preliminary data.</text>
</comment>
<protein>
    <submittedName>
        <fullName evidence="4">Uncharacterized protein</fullName>
    </submittedName>
</protein>
<feature type="region of interest" description="Disordered" evidence="1">
    <location>
        <begin position="44"/>
        <end position="90"/>
    </location>
</feature>
<name>A0A9P4JQH8_9PLEO</name>
<keyword evidence="3" id="KW-0732">Signal</keyword>
<dbReference type="Proteomes" id="UP000799536">
    <property type="component" value="Unassembled WGS sequence"/>
</dbReference>
<feature type="region of interest" description="Disordered" evidence="1">
    <location>
        <begin position="128"/>
        <end position="147"/>
    </location>
</feature>
<feature type="transmembrane region" description="Helical" evidence="2">
    <location>
        <begin position="299"/>
        <end position="322"/>
    </location>
</feature>
<accession>A0A9P4JQH8</accession>
<keyword evidence="2" id="KW-0472">Membrane</keyword>
<evidence type="ECO:0000313" key="4">
    <source>
        <dbReference type="EMBL" id="KAF2203325.1"/>
    </source>
</evidence>
<evidence type="ECO:0000256" key="1">
    <source>
        <dbReference type="SAM" id="MobiDB-lite"/>
    </source>
</evidence>
<feature type="compositionally biased region" description="Polar residues" evidence="1">
    <location>
        <begin position="78"/>
        <end position="90"/>
    </location>
</feature>
<feature type="region of interest" description="Disordered" evidence="1">
    <location>
        <begin position="420"/>
        <end position="441"/>
    </location>
</feature>
<keyword evidence="5" id="KW-1185">Reference proteome</keyword>
<keyword evidence="2" id="KW-1133">Transmembrane helix</keyword>
<feature type="compositionally biased region" description="Low complexity" evidence="1">
    <location>
        <begin position="421"/>
        <end position="437"/>
    </location>
</feature>
<evidence type="ECO:0000313" key="5">
    <source>
        <dbReference type="Proteomes" id="UP000799536"/>
    </source>
</evidence>
<reference evidence="4" key="1">
    <citation type="journal article" date="2020" name="Stud. Mycol.">
        <title>101 Dothideomycetes genomes: a test case for predicting lifestyles and emergence of pathogens.</title>
        <authorList>
            <person name="Haridas S."/>
            <person name="Albert R."/>
            <person name="Binder M."/>
            <person name="Bloem J."/>
            <person name="Labutti K."/>
            <person name="Salamov A."/>
            <person name="Andreopoulos B."/>
            <person name="Baker S."/>
            <person name="Barry K."/>
            <person name="Bills G."/>
            <person name="Bluhm B."/>
            <person name="Cannon C."/>
            <person name="Castanera R."/>
            <person name="Culley D."/>
            <person name="Daum C."/>
            <person name="Ezra D."/>
            <person name="Gonzalez J."/>
            <person name="Henrissat B."/>
            <person name="Kuo A."/>
            <person name="Liang C."/>
            <person name="Lipzen A."/>
            <person name="Lutzoni F."/>
            <person name="Magnuson J."/>
            <person name="Mondo S."/>
            <person name="Nolan M."/>
            <person name="Ohm R."/>
            <person name="Pangilinan J."/>
            <person name="Park H.-J."/>
            <person name="Ramirez L."/>
            <person name="Alfaro M."/>
            <person name="Sun H."/>
            <person name="Tritt A."/>
            <person name="Yoshinaga Y."/>
            <person name="Zwiers L.-H."/>
            <person name="Turgeon B."/>
            <person name="Goodwin S."/>
            <person name="Spatafora J."/>
            <person name="Crous P."/>
            <person name="Grigoriev I."/>
        </authorList>
    </citation>
    <scope>NUCLEOTIDE SEQUENCE</scope>
    <source>
        <strain evidence="4">ATCC 74209</strain>
    </source>
</reference>
<feature type="signal peptide" evidence="3">
    <location>
        <begin position="1"/>
        <end position="24"/>
    </location>
</feature>